<protein>
    <submittedName>
        <fullName evidence="1">Uncharacterized protein</fullName>
    </submittedName>
</protein>
<organism evidence="1 2">
    <name type="scientific">Elysia crispata</name>
    <name type="common">lettuce slug</name>
    <dbReference type="NCBI Taxonomy" id="231223"/>
    <lineage>
        <taxon>Eukaryota</taxon>
        <taxon>Metazoa</taxon>
        <taxon>Spiralia</taxon>
        <taxon>Lophotrochozoa</taxon>
        <taxon>Mollusca</taxon>
        <taxon>Gastropoda</taxon>
        <taxon>Heterobranchia</taxon>
        <taxon>Euthyneura</taxon>
        <taxon>Panpulmonata</taxon>
        <taxon>Sacoglossa</taxon>
        <taxon>Placobranchoidea</taxon>
        <taxon>Plakobranchidae</taxon>
        <taxon>Elysia</taxon>
    </lineage>
</organism>
<gene>
    <name evidence="1" type="ORF">RRG08_047064</name>
</gene>
<evidence type="ECO:0000313" key="2">
    <source>
        <dbReference type="Proteomes" id="UP001283361"/>
    </source>
</evidence>
<name>A0AAE1AV13_9GAST</name>
<dbReference type="AlphaFoldDB" id="A0AAE1AV13"/>
<reference evidence="1" key="1">
    <citation type="journal article" date="2023" name="G3 (Bethesda)">
        <title>A reference genome for the long-term kleptoplast-retaining sea slug Elysia crispata morphotype clarki.</title>
        <authorList>
            <person name="Eastman K.E."/>
            <person name="Pendleton A.L."/>
            <person name="Shaikh M.A."/>
            <person name="Suttiyut T."/>
            <person name="Ogas R."/>
            <person name="Tomko P."/>
            <person name="Gavelis G."/>
            <person name="Widhalm J.R."/>
            <person name="Wisecaver J.H."/>
        </authorList>
    </citation>
    <scope>NUCLEOTIDE SEQUENCE</scope>
    <source>
        <strain evidence="1">ECLA1</strain>
    </source>
</reference>
<accession>A0AAE1AV13</accession>
<evidence type="ECO:0000313" key="1">
    <source>
        <dbReference type="EMBL" id="KAK3794433.1"/>
    </source>
</evidence>
<dbReference type="EMBL" id="JAWDGP010001117">
    <property type="protein sequence ID" value="KAK3794433.1"/>
    <property type="molecule type" value="Genomic_DNA"/>
</dbReference>
<dbReference type="Proteomes" id="UP001283361">
    <property type="component" value="Unassembled WGS sequence"/>
</dbReference>
<comment type="caution">
    <text evidence="1">The sequence shown here is derived from an EMBL/GenBank/DDBJ whole genome shotgun (WGS) entry which is preliminary data.</text>
</comment>
<proteinExistence type="predicted"/>
<sequence>MFQDCLKASFPIPPQLFYSQDDISRILPHARYSTKHGPARVMNATIKATHAAFIEQNPGVKVGLTLFQSLRPKNCRLMGSVPLESCLCIYCTNVQLKVNTINRQFGHSDQVSSEKDILNFLTCFHEERWPKITCIDGLCPVCCDRMWPFNVFCRDIYGMQEVKWQRWERNEEGKTEPKQKEGPLRREDSVVRESLVLLLDDTTHDHHVVQEFTQRALAELRKSIEAKEKNQFLANLKVAYDTCAQYLQEKLPVKNNVLKALSSLDPPAHGHTVTQTEGDGASHIIFPINHH</sequence>
<keyword evidence="2" id="KW-1185">Reference proteome</keyword>